<dbReference type="GO" id="GO:0009063">
    <property type="term" value="P:amino acid catabolic process"/>
    <property type="evidence" value="ECO:0007669"/>
    <property type="project" value="InterPro"/>
</dbReference>
<name>A0A370LA66_9HYPH</name>
<evidence type="ECO:0000313" key="6">
    <source>
        <dbReference type="Proteomes" id="UP000255207"/>
    </source>
</evidence>
<reference evidence="6" key="1">
    <citation type="submission" date="2018-07" db="EMBL/GenBank/DDBJ databases">
        <authorList>
            <person name="Safronova V.I."/>
            <person name="Chirak E.R."/>
            <person name="Sazanova A.L."/>
        </authorList>
    </citation>
    <scope>NUCLEOTIDE SEQUENCE [LARGE SCALE GENOMIC DNA]</scope>
    <source>
        <strain evidence="6">RCAM04685</strain>
    </source>
</reference>
<evidence type="ECO:0000259" key="4">
    <source>
        <dbReference type="SMART" id="SM00922"/>
    </source>
</evidence>
<proteinExistence type="inferred from homology"/>
<evidence type="ECO:0000256" key="2">
    <source>
        <dbReference type="ARBA" id="ARBA00022723"/>
    </source>
</evidence>
<evidence type="ECO:0000256" key="3">
    <source>
        <dbReference type="ARBA" id="ARBA00023235"/>
    </source>
</evidence>
<dbReference type="SUPFAM" id="SSF54826">
    <property type="entry name" value="Enolase N-terminal domain-like"/>
    <property type="match status" value="1"/>
</dbReference>
<comment type="caution">
    <text evidence="5">The sequence shown here is derived from an EMBL/GenBank/DDBJ whole genome shotgun (WGS) entry which is preliminary data.</text>
</comment>
<dbReference type="OrthoDB" id="9775913at2"/>
<keyword evidence="6" id="KW-1185">Reference proteome</keyword>
<dbReference type="InterPro" id="IPR013341">
    <property type="entry name" value="Mandelate_racemase_N_dom"/>
</dbReference>
<dbReference type="SFLD" id="SFLDG00180">
    <property type="entry name" value="muconate_cycloisomerase"/>
    <property type="match status" value="1"/>
</dbReference>
<gene>
    <name evidence="5" type="ORF">DWE98_05535</name>
</gene>
<feature type="domain" description="Mandelate racemase/muconate lactonizing enzyme C-terminal" evidence="4">
    <location>
        <begin position="140"/>
        <end position="236"/>
    </location>
</feature>
<sequence length="363" mass="38714">MKIASVSSAILTPSVSVAGWALVTGRIAQLPCVLVKVETDDGHSGIGIVGALQPFDAPAGAIRECIAYLGSALIGKPLRIDALMAEMARLLFGFADIRAAFEAAFLEIVAASRSTGIADILGGIRHHRLPVSRMVSLQSPELMTDAAAKLAADGYKVIKFKLGGDVDLDVARARAVRSAVGPAMRLTADANGRYDAKTAIRAIERIDEFNLDIIEQPVPRDDLDGLRMVTHAVRPQVEADESAGSPAEIARLGRDRVVDSVVLRLPRLGGVRPILESVAICRSFGLRYRFGVCFLPGHFQAFAAQVASVLPEIPLAHELAEHTLLDGDPFLAPEIRDGYLHVPDAFGARLKPGETISWTPAAP</sequence>
<dbReference type="PROSITE" id="PS00909">
    <property type="entry name" value="MR_MLE_2"/>
    <property type="match status" value="1"/>
</dbReference>
<dbReference type="PANTHER" id="PTHR48073:SF2">
    <property type="entry name" value="O-SUCCINYLBENZOATE SYNTHASE"/>
    <property type="match status" value="1"/>
</dbReference>
<dbReference type="GO" id="GO:0006518">
    <property type="term" value="P:peptide metabolic process"/>
    <property type="evidence" value="ECO:0007669"/>
    <property type="project" value="UniProtKB-ARBA"/>
</dbReference>
<dbReference type="Proteomes" id="UP000255207">
    <property type="component" value="Unassembled WGS sequence"/>
</dbReference>
<keyword evidence="2" id="KW-0479">Metal-binding</keyword>
<dbReference type="AlphaFoldDB" id="A0A370LA66"/>
<evidence type="ECO:0000313" key="5">
    <source>
        <dbReference type="EMBL" id="RDJ28060.1"/>
    </source>
</evidence>
<dbReference type="PANTHER" id="PTHR48073">
    <property type="entry name" value="O-SUCCINYLBENZOATE SYNTHASE-RELATED"/>
    <property type="match status" value="1"/>
</dbReference>
<accession>A0A370LA66</accession>
<dbReference type="InterPro" id="IPR013342">
    <property type="entry name" value="Mandelate_racemase_C"/>
</dbReference>
<dbReference type="SMART" id="SM00922">
    <property type="entry name" value="MR_MLE"/>
    <property type="match status" value="1"/>
</dbReference>
<dbReference type="InterPro" id="IPR029065">
    <property type="entry name" value="Enolase_C-like"/>
</dbReference>
<dbReference type="Pfam" id="PF02746">
    <property type="entry name" value="MR_MLE_N"/>
    <property type="match status" value="1"/>
</dbReference>
<keyword evidence="3" id="KW-0413">Isomerase</keyword>
<dbReference type="Gene3D" id="3.20.20.120">
    <property type="entry name" value="Enolase-like C-terminal domain"/>
    <property type="match status" value="1"/>
</dbReference>
<dbReference type="Pfam" id="PF13378">
    <property type="entry name" value="MR_MLE_C"/>
    <property type="match status" value="1"/>
</dbReference>
<dbReference type="EMBL" id="QQTP01000002">
    <property type="protein sequence ID" value="RDJ28060.1"/>
    <property type="molecule type" value="Genomic_DNA"/>
</dbReference>
<protein>
    <recommendedName>
        <fullName evidence="4">Mandelate racemase/muconate lactonizing enzyme C-terminal domain-containing protein</fullName>
    </recommendedName>
</protein>
<organism evidence="5 6">
    <name type="scientific">Bosea caraganae</name>
    <dbReference type="NCBI Taxonomy" id="2763117"/>
    <lineage>
        <taxon>Bacteria</taxon>
        <taxon>Pseudomonadati</taxon>
        <taxon>Pseudomonadota</taxon>
        <taxon>Alphaproteobacteria</taxon>
        <taxon>Hyphomicrobiales</taxon>
        <taxon>Boseaceae</taxon>
        <taxon>Bosea</taxon>
    </lineage>
</organism>
<dbReference type="GO" id="GO:0000287">
    <property type="term" value="F:magnesium ion binding"/>
    <property type="evidence" value="ECO:0007669"/>
    <property type="project" value="UniProtKB-ARBA"/>
</dbReference>
<dbReference type="SFLD" id="SFLDS00001">
    <property type="entry name" value="Enolase"/>
    <property type="match status" value="1"/>
</dbReference>
<dbReference type="SUPFAM" id="SSF51604">
    <property type="entry name" value="Enolase C-terminal domain-like"/>
    <property type="match status" value="1"/>
</dbReference>
<dbReference type="GO" id="GO:0016854">
    <property type="term" value="F:racemase and epimerase activity"/>
    <property type="evidence" value="ECO:0007669"/>
    <property type="project" value="UniProtKB-ARBA"/>
</dbReference>
<dbReference type="InterPro" id="IPR018110">
    <property type="entry name" value="Mandel_Rmase/mucon_lact_enz_CS"/>
</dbReference>
<dbReference type="RefSeq" id="WP_114828185.1">
    <property type="nucleotide sequence ID" value="NZ_QQTO01000037.1"/>
</dbReference>
<dbReference type="Gene3D" id="3.30.390.10">
    <property type="entry name" value="Enolase-like, N-terminal domain"/>
    <property type="match status" value="1"/>
</dbReference>
<dbReference type="InterPro" id="IPR029017">
    <property type="entry name" value="Enolase-like_N"/>
</dbReference>
<evidence type="ECO:0000256" key="1">
    <source>
        <dbReference type="ARBA" id="ARBA00008031"/>
    </source>
</evidence>
<comment type="similarity">
    <text evidence="1">Belongs to the mandelate racemase/muconate lactonizing enzyme family.</text>
</comment>
<dbReference type="InterPro" id="IPR036849">
    <property type="entry name" value="Enolase-like_C_sf"/>
</dbReference>